<dbReference type="InterPro" id="IPR011009">
    <property type="entry name" value="Kinase-like_dom_sf"/>
</dbReference>
<evidence type="ECO:0000313" key="22">
    <source>
        <dbReference type="Proteomes" id="UP001431783"/>
    </source>
</evidence>
<dbReference type="GO" id="GO:0046872">
    <property type="term" value="F:metal ion binding"/>
    <property type="evidence" value="ECO:0007669"/>
    <property type="project" value="UniProtKB-KW"/>
</dbReference>
<feature type="binding site" evidence="15">
    <location>
        <begin position="469"/>
        <end position="476"/>
    </location>
    <ligand>
        <name>ATP</name>
        <dbReference type="ChEBI" id="CHEBI:30616"/>
    </ligand>
</feature>
<evidence type="ECO:0000256" key="11">
    <source>
        <dbReference type="ARBA" id="ARBA00023137"/>
    </source>
</evidence>
<dbReference type="InterPro" id="IPR008266">
    <property type="entry name" value="Tyr_kinase_AS"/>
</dbReference>
<comment type="subcellular location">
    <subcellularLocation>
        <location evidence="1">Membrane</location>
        <topology evidence="1">Single-pass type I membrane protein</topology>
    </subcellularLocation>
</comment>
<dbReference type="InterPro" id="IPR000719">
    <property type="entry name" value="Prot_kinase_dom"/>
</dbReference>
<feature type="signal peptide" evidence="19">
    <location>
        <begin position="1"/>
        <end position="18"/>
    </location>
</feature>
<comment type="catalytic activity">
    <reaction evidence="13">
        <text>L-tyrosyl-[protein] + ATP = O-phospho-L-tyrosyl-[protein] + ADP + H(+)</text>
        <dbReference type="Rhea" id="RHEA:10596"/>
        <dbReference type="Rhea" id="RHEA-COMP:10136"/>
        <dbReference type="Rhea" id="RHEA-COMP:20101"/>
        <dbReference type="ChEBI" id="CHEBI:15378"/>
        <dbReference type="ChEBI" id="CHEBI:30616"/>
        <dbReference type="ChEBI" id="CHEBI:46858"/>
        <dbReference type="ChEBI" id="CHEBI:61978"/>
        <dbReference type="ChEBI" id="CHEBI:456216"/>
        <dbReference type="EC" id="2.7.10.1"/>
    </reaction>
</comment>
<keyword evidence="16" id="KW-0460">Magnesium</keyword>
<dbReference type="InterPro" id="IPR001245">
    <property type="entry name" value="Ser-Thr/Tyr_kinase_cat_dom"/>
</dbReference>
<comment type="caution">
    <text evidence="21">The sequence shown here is derived from an EMBL/GenBank/DDBJ whole genome shotgun (WGS) entry which is preliminary data.</text>
</comment>
<dbReference type="InterPro" id="IPR050122">
    <property type="entry name" value="RTK"/>
</dbReference>
<dbReference type="CDD" id="cd00192">
    <property type="entry name" value="PTKc"/>
    <property type="match status" value="1"/>
</dbReference>
<accession>A0AAW1UMB2</accession>
<dbReference type="Proteomes" id="UP001431783">
    <property type="component" value="Unassembled WGS sequence"/>
</dbReference>
<evidence type="ECO:0000256" key="14">
    <source>
        <dbReference type="PIRSR" id="PIRSR000615-1"/>
    </source>
</evidence>
<dbReference type="GO" id="GO:0043235">
    <property type="term" value="C:receptor complex"/>
    <property type="evidence" value="ECO:0007669"/>
    <property type="project" value="TreeGrafter"/>
</dbReference>
<dbReference type="InterPro" id="IPR020635">
    <property type="entry name" value="Tyr_kinase_cat_dom"/>
</dbReference>
<dbReference type="GO" id="GO:0005524">
    <property type="term" value="F:ATP binding"/>
    <property type="evidence" value="ECO:0007669"/>
    <property type="project" value="UniProtKB-UniRule"/>
</dbReference>
<evidence type="ECO:0000256" key="3">
    <source>
        <dbReference type="ARBA" id="ARBA00022679"/>
    </source>
</evidence>
<evidence type="ECO:0000256" key="5">
    <source>
        <dbReference type="ARBA" id="ARBA00022729"/>
    </source>
</evidence>
<feature type="binding site" evidence="15">
    <location>
        <position position="625"/>
    </location>
    <ligand>
        <name>ATP</name>
        <dbReference type="ChEBI" id="CHEBI:30616"/>
    </ligand>
</feature>
<name>A0AAW1UMB2_9CUCU</name>
<evidence type="ECO:0000256" key="18">
    <source>
        <dbReference type="SAM" id="Phobius"/>
    </source>
</evidence>
<dbReference type="FunFam" id="1.10.510.10:FF:000190">
    <property type="entry name" value="Proto-oncogene tyrosine-protein kinase receptor Ret"/>
    <property type="match status" value="1"/>
</dbReference>
<organism evidence="21 22">
    <name type="scientific">Henosepilachna vigintioctopunctata</name>
    <dbReference type="NCBI Taxonomy" id="420089"/>
    <lineage>
        <taxon>Eukaryota</taxon>
        <taxon>Metazoa</taxon>
        <taxon>Ecdysozoa</taxon>
        <taxon>Arthropoda</taxon>
        <taxon>Hexapoda</taxon>
        <taxon>Insecta</taxon>
        <taxon>Pterygota</taxon>
        <taxon>Neoptera</taxon>
        <taxon>Endopterygota</taxon>
        <taxon>Coleoptera</taxon>
        <taxon>Polyphaga</taxon>
        <taxon>Cucujiformia</taxon>
        <taxon>Coccinelloidea</taxon>
        <taxon>Coccinellidae</taxon>
        <taxon>Epilachninae</taxon>
        <taxon>Epilachnini</taxon>
        <taxon>Henosepilachna</taxon>
    </lineage>
</organism>
<dbReference type="GO" id="GO:1902533">
    <property type="term" value="P:positive regulation of intracellular signal transduction"/>
    <property type="evidence" value="ECO:0007669"/>
    <property type="project" value="UniProtKB-ARBA"/>
</dbReference>
<keyword evidence="22" id="KW-1185">Reference proteome</keyword>
<feature type="active site" description="Proton acceptor" evidence="14">
    <location>
        <position position="621"/>
    </location>
</feature>
<protein>
    <recommendedName>
        <fullName evidence="2">receptor protein-tyrosine kinase</fullName>
        <ecNumber evidence="2">2.7.10.1</ecNumber>
    </recommendedName>
</protein>
<dbReference type="PROSITE" id="PS00109">
    <property type="entry name" value="PROTEIN_KINASE_TYR"/>
    <property type="match status" value="1"/>
</dbReference>
<keyword evidence="3" id="KW-0808">Transferase</keyword>
<evidence type="ECO:0000256" key="2">
    <source>
        <dbReference type="ARBA" id="ARBA00011902"/>
    </source>
</evidence>
<keyword evidence="9 18" id="KW-1133">Transmembrane helix</keyword>
<dbReference type="PROSITE" id="PS00107">
    <property type="entry name" value="PROTEIN_KINASE_ATP"/>
    <property type="match status" value="1"/>
</dbReference>
<dbReference type="EC" id="2.7.10.1" evidence="2"/>
<dbReference type="Pfam" id="PF07714">
    <property type="entry name" value="PK_Tyr_Ser-Thr"/>
    <property type="match status" value="1"/>
</dbReference>
<feature type="binding site" evidence="16">
    <location>
        <position position="626"/>
    </location>
    <ligand>
        <name>Mg(2+)</name>
        <dbReference type="ChEBI" id="CHEBI:18420"/>
    </ligand>
</feature>
<keyword evidence="8 15" id="KW-0067">ATP-binding</keyword>
<sequence length="768" mass="88321">MKILISVICVFALVRTETQLLYEKIQEALCKLQCTYKADSPCYAEEDCRCRQKSNFIPVIIKYRRSELKLKCKSEDMIALEWNNELNPVNRSHQKAYYLHVKSTEKEFYTDVIFCNHHSVQGLLSNTSYTIKLWIVDINYNIFVSEGLDVSTNEMNHVPLPISNISVDLKPNGMKYEAYVNWVPATDLSCFYEIVLFCTKTRNLFSVVPAAEIHDIVQPTELFNLHIDELHFGYNYDVSILSRGTFLENESEVKNISVYIPTCVETYKNLTICEPDQPQNLTVVENPSFGVNEVGNNVYDIHLHWLKPCLIPDYYVAKLNILNSTWTQNDPPKLIIPGDENSATFTRINLTSYYQVYLQAISVGGKSPFTVANRFYILPKYPPWKYDKTTGPKTLLIIIGILGLISLFGLLTIPVRRKKIIQFSCKQEEKHERDSKLNQIQSTTRNPIIDTTDEWEIPYESLSFQRVLGEGEFGTVWYALLNGGAVACKTLKENSTVGEIRQLQQEIEIMKNVGSHPNIVSMIGCVTQNVTNGPILIVEYCSMGDLLTYLRSVYAITSKILNEYYEDVNHEERHFINKSYDLNTNKSQAELFLSHEDILSFGRQIALGMEYLSNQKVLHRDLAARNILMCEKKRLKVSDFGLSRDVYMDSVYCKTTVGRLPIRWMALESLTHQIYTTQSDVWSFGVLLWEIVSFGGIPYPGIETCELLKFLKRGDRMTKPPYCSDNIYSIMTDCWKESPNDRPTFRSLKKSFDLLLTSETDYLETSNS</sequence>
<keyword evidence="10 18" id="KW-0472">Membrane</keyword>
<dbReference type="SMART" id="SM00219">
    <property type="entry name" value="TyrKc"/>
    <property type="match status" value="1"/>
</dbReference>
<dbReference type="GO" id="GO:0007169">
    <property type="term" value="P:cell surface receptor protein tyrosine kinase signaling pathway"/>
    <property type="evidence" value="ECO:0007669"/>
    <property type="project" value="TreeGrafter"/>
</dbReference>
<dbReference type="PROSITE" id="PS50011">
    <property type="entry name" value="PROTEIN_KINASE_DOM"/>
    <property type="match status" value="1"/>
</dbReference>
<proteinExistence type="predicted"/>
<evidence type="ECO:0000256" key="10">
    <source>
        <dbReference type="ARBA" id="ARBA00023136"/>
    </source>
</evidence>
<keyword evidence="5 19" id="KW-0732">Signal</keyword>
<dbReference type="Gene3D" id="3.30.200.20">
    <property type="entry name" value="Phosphorylase Kinase, domain 1"/>
    <property type="match status" value="1"/>
</dbReference>
<feature type="domain" description="Protein kinase" evidence="20">
    <location>
        <begin position="462"/>
        <end position="756"/>
    </location>
</feature>
<feature type="transmembrane region" description="Helical" evidence="18">
    <location>
        <begin position="395"/>
        <end position="413"/>
    </location>
</feature>
<dbReference type="GO" id="GO:0004714">
    <property type="term" value="F:transmembrane receptor protein tyrosine kinase activity"/>
    <property type="evidence" value="ECO:0007669"/>
    <property type="project" value="UniProtKB-EC"/>
</dbReference>
<keyword evidence="16" id="KW-0479">Metal-binding</keyword>
<evidence type="ECO:0000256" key="9">
    <source>
        <dbReference type="ARBA" id="ARBA00022989"/>
    </source>
</evidence>
<dbReference type="GO" id="GO:0005886">
    <property type="term" value="C:plasma membrane"/>
    <property type="evidence" value="ECO:0007669"/>
    <property type="project" value="TreeGrafter"/>
</dbReference>
<evidence type="ECO:0000256" key="12">
    <source>
        <dbReference type="ARBA" id="ARBA00023180"/>
    </source>
</evidence>
<dbReference type="InterPro" id="IPR017441">
    <property type="entry name" value="Protein_kinase_ATP_BS"/>
</dbReference>
<evidence type="ECO:0000259" key="20">
    <source>
        <dbReference type="PROSITE" id="PS50011"/>
    </source>
</evidence>
<dbReference type="AlphaFoldDB" id="A0AAW1UMB2"/>
<dbReference type="InterPro" id="IPR036116">
    <property type="entry name" value="FN3_sf"/>
</dbReference>
<evidence type="ECO:0000256" key="13">
    <source>
        <dbReference type="ARBA" id="ARBA00051243"/>
    </source>
</evidence>
<keyword evidence="7" id="KW-0418">Kinase</keyword>
<evidence type="ECO:0000256" key="19">
    <source>
        <dbReference type="SAM" id="SignalP"/>
    </source>
</evidence>
<gene>
    <name evidence="21" type="ORF">WA026_011781</name>
</gene>
<evidence type="ECO:0000256" key="6">
    <source>
        <dbReference type="ARBA" id="ARBA00022741"/>
    </source>
</evidence>
<keyword evidence="11" id="KW-0829">Tyrosine-protein kinase</keyword>
<evidence type="ECO:0000256" key="8">
    <source>
        <dbReference type="ARBA" id="ARBA00022840"/>
    </source>
</evidence>
<dbReference type="SUPFAM" id="SSF56112">
    <property type="entry name" value="Protein kinase-like (PK-like)"/>
    <property type="match status" value="1"/>
</dbReference>
<dbReference type="PANTHER" id="PTHR24416:SF620">
    <property type="entry name" value="TYROSINE-PROTEIN KINASE RECEPTOR TORSO"/>
    <property type="match status" value="1"/>
</dbReference>
<keyword evidence="6 15" id="KW-0547">Nucleotide-binding</keyword>
<keyword evidence="4 18" id="KW-0812">Transmembrane</keyword>
<dbReference type="PANTHER" id="PTHR24416">
    <property type="entry name" value="TYROSINE-PROTEIN KINASE RECEPTOR"/>
    <property type="match status" value="1"/>
</dbReference>
<evidence type="ECO:0000256" key="7">
    <source>
        <dbReference type="ARBA" id="ARBA00022777"/>
    </source>
</evidence>
<evidence type="ECO:0000256" key="15">
    <source>
        <dbReference type="PIRSR" id="PIRSR000615-2"/>
    </source>
</evidence>
<feature type="binding site" evidence="15 17">
    <location>
        <position position="489"/>
    </location>
    <ligand>
        <name>ATP</name>
        <dbReference type="ChEBI" id="CHEBI:30616"/>
    </ligand>
</feature>
<dbReference type="Gene3D" id="1.10.510.10">
    <property type="entry name" value="Transferase(Phosphotransferase) domain 1"/>
    <property type="match status" value="1"/>
</dbReference>
<feature type="binding site" evidence="15">
    <location>
        <begin position="539"/>
        <end position="545"/>
    </location>
    <ligand>
        <name>ATP</name>
        <dbReference type="ChEBI" id="CHEBI:30616"/>
    </ligand>
</feature>
<keyword evidence="12" id="KW-0325">Glycoprotein</keyword>
<evidence type="ECO:0000256" key="1">
    <source>
        <dbReference type="ARBA" id="ARBA00004479"/>
    </source>
</evidence>
<reference evidence="21 22" key="1">
    <citation type="submission" date="2023-03" db="EMBL/GenBank/DDBJ databases">
        <title>Genome insight into feeding habits of ladybird beetles.</title>
        <authorList>
            <person name="Li H.-S."/>
            <person name="Huang Y.-H."/>
            <person name="Pang H."/>
        </authorList>
    </citation>
    <scope>NUCLEOTIDE SEQUENCE [LARGE SCALE GENOMIC DNA]</scope>
    <source>
        <strain evidence="21">SYSU_2023b</strain>
        <tissue evidence="21">Whole body</tissue>
    </source>
</reference>
<evidence type="ECO:0000256" key="4">
    <source>
        <dbReference type="ARBA" id="ARBA00022692"/>
    </source>
</evidence>
<dbReference type="SUPFAM" id="SSF49265">
    <property type="entry name" value="Fibronectin type III"/>
    <property type="match status" value="1"/>
</dbReference>
<dbReference type="PRINTS" id="PR00109">
    <property type="entry name" value="TYRKINASE"/>
</dbReference>
<evidence type="ECO:0000313" key="21">
    <source>
        <dbReference type="EMBL" id="KAK9880544.1"/>
    </source>
</evidence>
<evidence type="ECO:0000256" key="16">
    <source>
        <dbReference type="PIRSR" id="PIRSR000615-3"/>
    </source>
</evidence>
<feature type="chain" id="PRO_5043463800" description="receptor protein-tyrosine kinase" evidence="19">
    <location>
        <begin position="19"/>
        <end position="768"/>
    </location>
</feature>
<evidence type="ECO:0000256" key="17">
    <source>
        <dbReference type="PROSITE-ProRule" id="PRU10141"/>
    </source>
</evidence>
<feature type="binding site" evidence="16">
    <location>
        <position position="639"/>
    </location>
    <ligand>
        <name>Mg(2+)</name>
        <dbReference type="ChEBI" id="CHEBI:18420"/>
    </ligand>
</feature>
<dbReference type="EMBL" id="JARQZJ010000065">
    <property type="protein sequence ID" value="KAK9880544.1"/>
    <property type="molecule type" value="Genomic_DNA"/>
</dbReference>